<name>A0ABC9N755_BACUC</name>
<sequence>MESDFYSVIIFYFCLYTTRNYGKTHFYICPLATPFLYDVGAGNRAE</sequence>
<dbReference type="Proteomes" id="UP000004110">
    <property type="component" value="Unassembled WGS sequence"/>
</dbReference>
<gene>
    <name evidence="1" type="ORF">BACUNI_04150</name>
</gene>
<evidence type="ECO:0000313" key="1">
    <source>
        <dbReference type="EMBL" id="EDO52533.1"/>
    </source>
</evidence>
<dbReference type="EMBL" id="AAYH02000048">
    <property type="protein sequence ID" value="EDO52533.1"/>
    <property type="molecule type" value="Genomic_DNA"/>
</dbReference>
<accession>A0ABC9N755</accession>
<organism evidence="1 2">
    <name type="scientific">Bacteroides uniformis (strain ATCC 8492 / DSM 6597 / CCUG 4942 / CIP 103695 / JCM 5828 / KCTC 5204 / NCTC 13054 / VPI 0061)</name>
    <dbReference type="NCBI Taxonomy" id="411479"/>
    <lineage>
        <taxon>Bacteria</taxon>
        <taxon>Pseudomonadati</taxon>
        <taxon>Bacteroidota</taxon>
        <taxon>Bacteroidia</taxon>
        <taxon>Bacteroidales</taxon>
        <taxon>Bacteroidaceae</taxon>
        <taxon>Bacteroides</taxon>
    </lineage>
</organism>
<keyword evidence="2" id="KW-1185">Reference proteome</keyword>
<reference evidence="1" key="2">
    <citation type="submission" date="2013-11" db="EMBL/GenBank/DDBJ databases">
        <title>Draft genome sequence of Bacteroides uniformis (ATCC 8492).</title>
        <authorList>
            <person name="Sudarsanam P."/>
            <person name="Ley R."/>
            <person name="Guruge J."/>
            <person name="Turnbaugh P.J."/>
            <person name="Mahowald M."/>
            <person name="Liep D."/>
            <person name="Gordon J."/>
        </authorList>
    </citation>
    <scope>NUCLEOTIDE SEQUENCE</scope>
    <source>
        <strain evidence="1">ATCC 8492</strain>
    </source>
</reference>
<proteinExistence type="predicted"/>
<dbReference type="AlphaFoldDB" id="A0ABC9N755"/>
<comment type="caution">
    <text evidence="1">The sequence shown here is derived from an EMBL/GenBank/DDBJ whole genome shotgun (WGS) entry which is preliminary data.</text>
</comment>
<evidence type="ECO:0000313" key="2">
    <source>
        <dbReference type="Proteomes" id="UP000004110"/>
    </source>
</evidence>
<reference evidence="1" key="1">
    <citation type="submission" date="2007-06" db="EMBL/GenBank/DDBJ databases">
        <authorList>
            <person name="Fulton L."/>
            <person name="Clifton S."/>
            <person name="Fulton B."/>
            <person name="Xu J."/>
            <person name="Minx P."/>
            <person name="Pepin K.H."/>
            <person name="Johnson M."/>
            <person name="Thiruvilangam P."/>
            <person name="Bhonagiri V."/>
            <person name="Nash W.E."/>
            <person name="Mardis E.R."/>
            <person name="Wilson R.K."/>
        </authorList>
    </citation>
    <scope>NUCLEOTIDE SEQUENCE [LARGE SCALE GENOMIC DNA]</scope>
    <source>
        <strain evidence="1">ATCC 8492</strain>
    </source>
</reference>
<protein>
    <submittedName>
        <fullName evidence="1">Uncharacterized protein</fullName>
    </submittedName>
</protein>